<comment type="caution">
    <text evidence="2">The sequence shown here is derived from an EMBL/GenBank/DDBJ whole genome shotgun (WGS) entry which is preliminary data.</text>
</comment>
<evidence type="ECO:0000313" key="3">
    <source>
        <dbReference type="Proteomes" id="UP001596989"/>
    </source>
</evidence>
<keyword evidence="3" id="KW-1185">Reference proteome</keyword>
<dbReference type="Pfam" id="PF13349">
    <property type="entry name" value="DUF4097"/>
    <property type="match status" value="1"/>
</dbReference>
<feature type="domain" description="DUF4097" evidence="1">
    <location>
        <begin position="51"/>
        <end position="220"/>
    </location>
</feature>
<evidence type="ECO:0000259" key="1">
    <source>
        <dbReference type="Pfam" id="PF13349"/>
    </source>
</evidence>
<name>A0ABW3HWU9_9BACL</name>
<gene>
    <name evidence="2" type="ORF">ACFQ2I_21780</name>
</gene>
<dbReference type="RefSeq" id="WP_377568036.1">
    <property type="nucleotide sequence ID" value="NZ_JBHTJZ010000069.1"/>
</dbReference>
<evidence type="ECO:0000313" key="2">
    <source>
        <dbReference type="EMBL" id="MFD0961974.1"/>
    </source>
</evidence>
<dbReference type="PANTHER" id="PTHR34094">
    <property type="match status" value="1"/>
</dbReference>
<reference evidence="3" key="1">
    <citation type="journal article" date="2019" name="Int. J. Syst. Evol. Microbiol.">
        <title>The Global Catalogue of Microorganisms (GCM) 10K type strain sequencing project: providing services to taxonomists for standard genome sequencing and annotation.</title>
        <authorList>
            <consortium name="The Broad Institute Genomics Platform"/>
            <consortium name="The Broad Institute Genome Sequencing Center for Infectious Disease"/>
            <person name="Wu L."/>
            <person name="Ma J."/>
        </authorList>
    </citation>
    <scope>NUCLEOTIDE SEQUENCE [LARGE SCALE GENOMIC DNA]</scope>
    <source>
        <strain evidence="3">CCUG 59129</strain>
    </source>
</reference>
<dbReference type="InterPro" id="IPR025164">
    <property type="entry name" value="Toastrack_DUF4097"/>
</dbReference>
<dbReference type="PANTHER" id="PTHR34094:SF1">
    <property type="entry name" value="PROTEIN FAM185A"/>
    <property type="match status" value="1"/>
</dbReference>
<dbReference type="EMBL" id="JBHTJZ010000069">
    <property type="protein sequence ID" value="MFD0961974.1"/>
    <property type="molecule type" value="Genomic_DNA"/>
</dbReference>
<proteinExistence type="predicted"/>
<sequence length="339" mass="35915">MKRSVGIILVLIGIIGLTYVIGMGGKSPVEGLISFMTDEVNQEYTLEMNQVENLNIESRSINVNIRKGSGTSQAIVKLEGNATPSLARSLKLDTMRSGTMLQLETSLDNEWRIIRIVNVTMTIELPEKLWNALDVKVGSGNITVSDVATGRIQTDAGSGNVSITAANVDVLEAKTGSGNIKADTIVGSHITLKAGSGNIKLTDTESKHIEAITSSGNIAIAQYLANTMNIRAISGGVDLSDGFAELTVKVTSGNIKLDAEQLLYDTKLEASSGNITVELEQDPDSLAVDYMGGSGVGRINKNGFTASDMTSDKDAIKGMFGDGMVLLYARTSSGNFTLK</sequence>
<dbReference type="Proteomes" id="UP001596989">
    <property type="component" value="Unassembled WGS sequence"/>
</dbReference>
<dbReference type="Gene3D" id="2.160.20.120">
    <property type="match status" value="1"/>
</dbReference>
<accession>A0ABW3HWU9</accession>
<organism evidence="2 3">
    <name type="scientific">Paenibacillus chungangensis</name>
    <dbReference type="NCBI Taxonomy" id="696535"/>
    <lineage>
        <taxon>Bacteria</taxon>
        <taxon>Bacillati</taxon>
        <taxon>Bacillota</taxon>
        <taxon>Bacilli</taxon>
        <taxon>Bacillales</taxon>
        <taxon>Paenibacillaceae</taxon>
        <taxon>Paenibacillus</taxon>
    </lineage>
</organism>
<protein>
    <submittedName>
        <fullName evidence="2">DUF4097 domain-containing protein</fullName>
    </submittedName>
</protein>